<protein>
    <recommendedName>
        <fullName evidence="5">Nitric oxide-associated protein 1</fullName>
    </recommendedName>
</protein>
<sequence length="771" mass="86440">MIQLYSFVKMYKLLQVPLRELVTCKCSRHLSVPCLSVKHRTKWISSPALPRQYTSVFGGSGFHQAHPFVLNGTWMTRFYSTARGASGETQELGKKFKNQGTHASIEPEKEEEFVFMDYIEPENSHVDQLRGQLHVNAVPMISKEDERLPPRSGSEKQQRTLEQQLRSLKDGTVTKLETVSPDSLIEFHDVGFPLKETSKKKKLKGQQRIYGTPDMEEPVSDTCCNGCGAVMHCIAPDVAGYLPSEKYKLLLEEDELKKAICQRCYLLTHHQKALTVTMSKEEYRDIVRGVKSEKALVLLIVDLLDIPDSIVPDLLELVGENKHIVVLGNKVDLLPGDSENYLQRIKRQLSMYCADVGISSDNIKDTHLISAKTGYGIENLISSLQRSWKYKGDVYLVGTANAGKSTLFNSLLESDYCKSRASDVIHKATISPWPGTTLNLLKFPIINPTPYRMFRRSERLQSSSKQTESDLSPQELKRLEQFSKQGYLVGRIGRTFRTNVESNRGLIEFDPDSLAYGEDVIDKEERDCTLSNPSPEVELTLNELKDAHWLYDTPGIMKEHDVSYFLFALGSTVLDLLTEQEVKLVVPTQAIVPRTFVLKPGMSLFLGALGRIDYLQGEKSCWFSVIASNRVPIHITSLDKADSIYQKHAGQILLGVPMGGEERMKEFPPLVSQDFELKGQGYQKASADIKFSSAGWVAVTGVEGNSLLLRAHAPVGAGLSLRSPPLLPNIVNLKGERIKKSVAYKTRKPQALVDTSLSYKGAERLKVKKKK</sequence>
<feature type="domain" description="G" evidence="1">
    <location>
        <begin position="394"/>
        <end position="445"/>
    </location>
</feature>
<dbReference type="Pfam" id="PF21516">
    <property type="entry name" value="YqeH-like_C"/>
    <property type="match status" value="1"/>
</dbReference>
<evidence type="ECO:0000313" key="4">
    <source>
        <dbReference type="Proteomes" id="UP000694402"/>
    </source>
</evidence>
<dbReference type="GeneTree" id="ENSGT00390000001695"/>
<evidence type="ECO:0000259" key="1">
    <source>
        <dbReference type="Pfam" id="PF01926"/>
    </source>
</evidence>
<dbReference type="Gene3D" id="3.40.50.300">
    <property type="entry name" value="P-loop containing nucleotide triphosphate hydrolases"/>
    <property type="match status" value="1"/>
</dbReference>
<dbReference type="CDD" id="cd01855">
    <property type="entry name" value="YqeH"/>
    <property type="match status" value="1"/>
</dbReference>
<dbReference type="Ensembl" id="ENSOTST00005051125.2">
    <property type="protein sequence ID" value="ENSOTSP00005047048.2"/>
    <property type="gene ID" value="ENSOTSG00005022766.2"/>
</dbReference>
<dbReference type="SUPFAM" id="SSF52540">
    <property type="entry name" value="P-loop containing nucleoside triphosphate hydrolases"/>
    <property type="match status" value="1"/>
</dbReference>
<dbReference type="AlphaFoldDB" id="A0A8C8GAS7"/>
<dbReference type="PANTHER" id="PTHR46406:SF1">
    <property type="entry name" value="NITRIC OXIDE-ASSOCIATED PROTEIN 1"/>
    <property type="match status" value="1"/>
</dbReference>
<proteinExistence type="predicted"/>
<evidence type="ECO:0008006" key="5">
    <source>
        <dbReference type="Google" id="ProtNLM"/>
    </source>
</evidence>
<dbReference type="PANTHER" id="PTHR46406">
    <property type="entry name" value="NITRIC OXIDE-ASSOCIATED PROTEIN 1"/>
    <property type="match status" value="1"/>
</dbReference>
<gene>
    <name evidence="3" type="primary">NOA1</name>
</gene>
<dbReference type="InterPro" id="IPR052807">
    <property type="entry name" value="Mito_transl_resp_regulator"/>
</dbReference>
<dbReference type="Proteomes" id="UP000694402">
    <property type="component" value="Unassembled WGS sequence"/>
</dbReference>
<dbReference type="InterPro" id="IPR027417">
    <property type="entry name" value="P-loop_NTPase"/>
</dbReference>
<name>A0A8C8GAS7_ONCTS</name>
<dbReference type="Pfam" id="PF01926">
    <property type="entry name" value="MMR_HSR1"/>
    <property type="match status" value="1"/>
</dbReference>
<keyword evidence="4" id="KW-1185">Reference proteome</keyword>
<evidence type="ECO:0000259" key="2">
    <source>
        <dbReference type="Pfam" id="PF21516"/>
    </source>
</evidence>
<evidence type="ECO:0000313" key="3">
    <source>
        <dbReference type="Ensembl" id="ENSOTSP00005047048.2"/>
    </source>
</evidence>
<reference evidence="3" key="1">
    <citation type="submission" date="2025-08" db="UniProtKB">
        <authorList>
            <consortium name="Ensembl"/>
        </authorList>
    </citation>
    <scope>IDENTIFICATION</scope>
</reference>
<dbReference type="InterPro" id="IPR006073">
    <property type="entry name" value="GTP-bd"/>
</dbReference>
<dbReference type="InterPro" id="IPR048422">
    <property type="entry name" value="NOA1/YqeH-like_C"/>
</dbReference>
<organism evidence="3 4">
    <name type="scientific">Oncorhynchus tshawytscha</name>
    <name type="common">Chinook salmon</name>
    <name type="synonym">Salmo tshawytscha</name>
    <dbReference type="NCBI Taxonomy" id="74940"/>
    <lineage>
        <taxon>Eukaryota</taxon>
        <taxon>Metazoa</taxon>
        <taxon>Chordata</taxon>
        <taxon>Craniata</taxon>
        <taxon>Vertebrata</taxon>
        <taxon>Euteleostomi</taxon>
        <taxon>Actinopterygii</taxon>
        <taxon>Neopterygii</taxon>
        <taxon>Teleostei</taxon>
        <taxon>Protacanthopterygii</taxon>
        <taxon>Salmoniformes</taxon>
        <taxon>Salmonidae</taxon>
        <taxon>Salmoninae</taxon>
        <taxon>Oncorhynchus</taxon>
    </lineage>
</organism>
<accession>A0A8C8GAS7</accession>
<dbReference type="GO" id="GO:0005525">
    <property type="term" value="F:GTP binding"/>
    <property type="evidence" value="ECO:0007669"/>
    <property type="project" value="InterPro"/>
</dbReference>
<reference evidence="3" key="2">
    <citation type="submission" date="2025-09" db="UniProtKB">
        <authorList>
            <consortium name="Ensembl"/>
        </authorList>
    </citation>
    <scope>IDENTIFICATION</scope>
</reference>
<feature type="domain" description="NOA1/YqeH-like C-terminal" evidence="2">
    <location>
        <begin position="623"/>
        <end position="723"/>
    </location>
</feature>